<name>A0ABT8REP2_9BACT</name>
<dbReference type="Proteomes" id="UP001168528">
    <property type="component" value="Unassembled WGS sequence"/>
</dbReference>
<dbReference type="RefSeq" id="WP_302040017.1">
    <property type="nucleotide sequence ID" value="NZ_JAUKPO010000017.1"/>
</dbReference>
<keyword evidence="2" id="KW-1185">Reference proteome</keyword>
<gene>
    <name evidence="1" type="ORF">Q0590_23260</name>
</gene>
<dbReference type="EMBL" id="JAUKPO010000017">
    <property type="protein sequence ID" value="MDO1449215.1"/>
    <property type="molecule type" value="Genomic_DNA"/>
</dbReference>
<reference evidence="1" key="1">
    <citation type="submission" date="2023-07" db="EMBL/GenBank/DDBJ databases">
        <title>The genome sequence of Rhodocytophaga aerolata KACC 12507.</title>
        <authorList>
            <person name="Zhang X."/>
        </authorList>
    </citation>
    <scope>NUCLEOTIDE SEQUENCE</scope>
    <source>
        <strain evidence="1">KACC 12507</strain>
    </source>
</reference>
<evidence type="ECO:0000313" key="1">
    <source>
        <dbReference type="EMBL" id="MDO1449215.1"/>
    </source>
</evidence>
<evidence type="ECO:0000313" key="2">
    <source>
        <dbReference type="Proteomes" id="UP001168528"/>
    </source>
</evidence>
<organism evidence="1 2">
    <name type="scientific">Rhodocytophaga aerolata</name>
    <dbReference type="NCBI Taxonomy" id="455078"/>
    <lineage>
        <taxon>Bacteria</taxon>
        <taxon>Pseudomonadati</taxon>
        <taxon>Bacteroidota</taxon>
        <taxon>Cytophagia</taxon>
        <taxon>Cytophagales</taxon>
        <taxon>Rhodocytophagaceae</taxon>
        <taxon>Rhodocytophaga</taxon>
    </lineage>
</organism>
<protein>
    <submittedName>
        <fullName evidence="1">Uncharacterized protein</fullName>
    </submittedName>
</protein>
<comment type="caution">
    <text evidence="1">The sequence shown here is derived from an EMBL/GenBank/DDBJ whole genome shotgun (WGS) entry which is preliminary data.</text>
</comment>
<accession>A0ABT8REP2</accession>
<sequence>MKNTVDIQLEFNNNTLRAKEPTTLLLIPISSEESTTPLSLEEVHTKDIHLIVVSEDLSFFTHEHQQKEGKGYTVNLTFPFAGKFFLYSDIKPLGGFPVVVQKTVVVAGEQKEAQHYQHEVLSASIEGVYVQLDVNDSSAIKVHIQRNGILIPASSLGDFLGAKAHVVMISQESKEYLHVHPMVHKDELVLHADVKAKGIFRTWLQFLLEDRLYTFDFVLSMKELSLSGHHH</sequence>
<proteinExistence type="predicted"/>